<dbReference type="InterPro" id="IPR035986">
    <property type="entry name" value="PKD_dom_sf"/>
</dbReference>
<evidence type="ECO:0000259" key="2">
    <source>
        <dbReference type="PROSITE" id="PS50093"/>
    </source>
</evidence>
<feature type="chain" id="PRO_5009521952" description="PKD domain-containing protein" evidence="1">
    <location>
        <begin position="31"/>
        <end position="816"/>
    </location>
</feature>
<dbReference type="Gene3D" id="2.60.40.10">
    <property type="entry name" value="Immunoglobulins"/>
    <property type="match status" value="1"/>
</dbReference>
<evidence type="ECO:0000313" key="3">
    <source>
        <dbReference type="EMBL" id="OGF62150.1"/>
    </source>
</evidence>
<feature type="domain" description="PKD" evidence="2">
    <location>
        <begin position="229"/>
        <end position="285"/>
    </location>
</feature>
<dbReference type="CDD" id="cd00146">
    <property type="entry name" value="PKD"/>
    <property type="match status" value="1"/>
</dbReference>
<evidence type="ECO:0000256" key="1">
    <source>
        <dbReference type="SAM" id="SignalP"/>
    </source>
</evidence>
<dbReference type="Pfam" id="PF18911">
    <property type="entry name" value="PKD_4"/>
    <property type="match status" value="1"/>
</dbReference>
<dbReference type="EMBL" id="MFHD01000022">
    <property type="protein sequence ID" value="OGF62150.1"/>
    <property type="molecule type" value="Genomic_DNA"/>
</dbReference>
<gene>
    <name evidence="3" type="ORF">A2834_02240</name>
</gene>
<sequence length="816" mass="86626">MKKLKLACVGLVYFWLISGAFMAMPQVASAALTESQIQAILGLLQSFGAEQTVVSNVNSSLRGLPTSVAVAEQSFCYTFNNNLNIGSSGSDVANLTTVLSKEGLLEEKNSNFDESVASAVTGFQEKYRDEILTPVGLRHGTGFVGKATRAKLNQLYGCGVVSVSSPTIYPIPVPILPMPIPIPPTTSNFPPVISGVSGPTTLNIGQSGTWTVTASDPENGPLAYSVIWGDETVYPALFGAPSASEPVKQTATFTHTYSSAGVYTAVFYVTDSQNNASKTTISVNVGGAMFQPSIRITSSPAASYDGKVALKIGDKIVITGYPSNLSGDYKRAFFFDPIFNDACGNTEWEITCTAKKEGVSKFYIELYKDGKTYRSNIIEVTVMTATADQGSLYLSWGLVSVSVAQTAELQAFYQPPMPPCPAGDICPLFMPGPYPVAAKWVSSNPSVAKVDYKTNDYKTAAVTGISAGAADIKAYYLLSFGVTLTATAQVNVLSTPGTTVSEQVKCVFNGSTTVQECYSSGSDSSGSSYSYSCKGTESCVVDVKGNKGDQLTWKSSCGGYAYTTMDGVSKYANFSCDISAKPSITVLSPNGGESWQIGSAQTIKWTSSNFPSDRKIDVIRLRDAYGVETNLLTGTINDGSEQIIVPSVSSGNYTLEIKTYSTSGELIFDASDRAFSMITLQQSYPGFIMKTDKSSYTMNETVSLTLSRADGKTTLYAVDLYAVSKNSSQQALMASNLQVGQNTVANIQLGAWPIFAQGGAGDYFLAACSAGCKYGSDSNTNSAYFSIVVASVLAPSSYGLANVFEAVKPLWWPSGF</sequence>
<accession>A0A1F5VFN5</accession>
<dbReference type="PROSITE" id="PS50093">
    <property type="entry name" value="PKD"/>
    <property type="match status" value="1"/>
</dbReference>
<dbReference type="AlphaFoldDB" id="A0A1F5VFN5"/>
<dbReference type="InterPro" id="IPR000601">
    <property type="entry name" value="PKD_dom"/>
</dbReference>
<proteinExistence type="predicted"/>
<evidence type="ECO:0000313" key="4">
    <source>
        <dbReference type="Proteomes" id="UP000179251"/>
    </source>
</evidence>
<dbReference type="InterPro" id="IPR036366">
    <property type="entry name" value="PGBDSf"/>
</dbReference>
<name>A0A1F5VFN5_9BACT</name>
<dbReference type="Gene3D" id="1.10.101.10">
    <property type="entry name" value="PGBD-like superfamily/PGBD"/>
    <property type="match status" value="1"/>
</dbReference>
<dbReference type="STRING" id="1798325.A2834_02240"/>
<dbReference type="SUPFAM" id="SSF49299">
    <property type="entry name" value="PKD domain"/>
    <property type="match status" value="1"/>
</dbReference>
<reference evidence="3 4" key="1">
    <citation type="journal article" date="2016" name="Nat. Commun.">
        <title>Thousands of microbial genomes shed light on interconnected biogeochemical processes in an aquifer system.</title>
        <authorList>
            <person name="Anantharaman K."/>
            <person name="Brown C.T."/>
            <person name="Hug L.A."/>
            <person name="Sharon I."/>
            <person name="Castelle C.J."/>
            <person name="Probst A.J."/>
            <person name="Thomas B.C."/>
            <person name="Singh A."/>
            <person name="Wilkins M.J."/>
            <person name="Karaoz U."/>
            <person name="Brodie E.L."/>
            <person name="Williams K.H."/>
            <person name="Hubbard S.S."/>
            <person name="Banfield J.F."/>
        </authorList>
    </citation>
    <scope>NUCLEOTIDE SEQUENCE [LARGE SCALE GENOMIC DNA]</scope>
</reference>
<keyword evidence="1" id="KW-0732">Signal</keyword>
<dbReference type="Proteomes" id="UP000179251">
    <property type="component" value="Unassembled WGS sequence"/>
</dbReference>
<comment type="caution">
    <text evidence="3">The sequence shown here is derived from an EMBL/GenBank/DDBJ whole genome shotgun (WGS) entry which is preliminary data.</text>
</comment>
<organism evidence="3 4">
    <name type="scientific">Candidatus Giovannonibacteria bacterium RIFCSPHIGHO2_01_FULL_45_23</name>
    <dbReference type="NCBI Taxonomy" id="1798325"/>
    <lineage>
        <taxon>Bacteria</taxon>
        <taxon>Candidatus Giovannoniibacteriota</taxon>
    </lineage>
</organism>
<feature type="signal peptide" evidence="1">
    <location>
        <begin position="1"/>
        <end position="30"/>
    </location>
</feature>
<protein>
    <recommendedName>
        <fullName evidence="2">PKD domain-containing protein</fullName>
    </recommendedName>
</protein>
<dbReference type="Gene3D" id="2.60.40.1080">
    <property type="match status" value="1"/>
</dbReference>
<dbReference type="InterPro" id="IPR013783">
    <property type="entry name" value="Ig-like_fold"/>
</dbReference>